<accession>E6V3S4</accession>
<organism evidence="2 3">
    <name type="scientific">Variovorax paradoxus (strain EPS)</name>
    <dbReference type="NCBI Taxonomy" id="595537"/>
    <lineage>
        <taxon>Bacteria</taxon>
        <taxon>Pseudomonadati</taxon>
        <taxon>Pseudomonadota</taxon>
        <taxon>Betaproteobacteria</taxon>
        <taxon>Burkholderiales</taxon>
        <taxon>Comamonadaceae</taxon>
        <taxon>Variovorax</taxon>
    </lineage>
</organism>
<dbReference type="KEGG" id="vpe:Varpa_2750"/>
<gene>
    <name evidence="2" type="ordered locus">Varpa_2750</name>
</gene>
<dbReference type="InterPro" id="IPR003173">
    <property type="entry name" value="PC4_C"/>
</dbReference>
<evidence type="ECO:0000259" key="1">
    <source>
        <dbReference type="Pfam" id="PF02229"/>
    </source>
</evidence>
<name>E6V3S4_VARPE</name>
<evidence type="ECO:0000313" key="2">
    <source>
        <dbReference type="EMBL" id="ADU36948.1"/>
    </source>
</evidence>
<dbReference type="HOGENOM" id="CLU_104273_4_3_4"/>
<reference evidence="2 3" key="2">
    <citation type="journal article" date="2013" name="Genome Announc.">
        <title>Genome of the Root-Associated Plant Growth-Promoting Bacterium Variovorax paradoxus Strain EPS.</title>
        <authorList>
            <person name="Han J.I."/>
            <person name="Spain J.C."/>
            <person name="Leadbetter J.R."/>
            <person name="Ovchinnikova G."/>
            <person name="Goodwin L.A."/>
            <person name="Han C.S."/>
            <person name="Woyke T."/>
            <person name="Davenport K.W."/>
            <person name="Orwin P.M."/>
        </authorList>
    </citation>
    <scope>NUCLEOTIDE SEQUENCE [LARGE SCALE GENOMIC DNA]</scope>
    <source>
        <strain evidence="2 3">EPS</strain>
    </source>
</reference>
<dbReference type="SUPFAM" id="SSF54447">
    <property type="entry name" value="ssDNA-binding transcriptional regulator domain"/>
    <property type="match status" value="1"/>
</dbReference>
<dbReference type="STRING" id="595537.Varpa_2750"/>
<dbReference type="GO" id="GO:0006355">
    <property type="term" value="P:regulation of DNA-templated transcription"/>
    <property type="evidence" value="ECO:0007669"/>
    <property type="project" value="InterPro"/>
</dbReference>
<dbReference type="Gene3D" id="2.30.31.10">
    <property type="entry name" value="Transcriptional Coactivator Pc4, Chain A"/>
    <property type="match status" value="1"/>
</dbReference>
<sequence length="75" mass="8493">MSEVIARIQKSRNAEIRVTRDQYEGREVVDIRVWFVEAGSGLWKPSGRGVQFDEKRLAAVIAGLTKALRQYTDVA</sequence>
<reference evidence="3" key="1">
    <citation type="submission" date="2010-12" db="EMBL/GenBank/DDBJ databases">
        <title>Complete sequence of Variovorax paradoxus EPS.</title>
        <authorList>
            <consortium name="US DOE Joint Genome Institute"/>
            <person name="Lucas S."/>
            <person name="Copeland A."/>
            <person name="Lapidus A."/>
            <person name="Cheng J.-F."/>
            <person name="Goodwin L."/>
            <person name="Pitluck S."/>
            <person name="Teshima H."/>
            <person name="Detter J.C."/>
            <person name="Han C."/>
            <person name="Tapia R."/>
            <person name="Land M."/>
            <person name="Hauser L."/>
            <person name="Kyrpides N."/>
            <person name="Ivanova N."/>
            <person name="Ovchinnikova G."/>
            <person name="Orwin P."/>
            <person name="Han J.-I.G."/>
            <person name="Woyke T."/>
        </authorList>
    </citation>
    <scope>NUCLEOTIDE SEQUENCE [LARGE SCALE GENOMIC DNA]</scope>
    <source>
        <strain evidence="3">EPS</strain>
    </source>
</reference>
<evidence type="ECO:0000313" key="3">
    <source>
        <dbReference type="Proteomes" id="UP000008917"/>
    </source>
</evidence>
<dbReference type="AlphaFoldDB" id="E6V3S4"/>
<feature type="domain" description="Transcriptional coactivator p15 (PC4) C-terminal" evidence="1">
    <location>
        <begin position="13"/>
        <end position="61"/>
    </location>
</feature>
<dbReference type="GO" id="GO:0003677">
    <property type="term" value="F:DNA binding"/>
    <property type="evidence" value="ECO:0007669"/>
    <property type="project" value="InterPro"/>
</dbReference>
<proteinExistence type="predicted"/>
<dbReference type="Pfam" id="PF02229">
    <property type="entry name" value="PC4"/>
    <property type="match status" value="1"/>
</dbReference>
<dbReference type="EMBL" id="CP002417">
    <property type="protein sequence ID" value="ADU36948.1"/>
    <property type="molecule type" value="Genomic_DNA"/>
</dbReference>
<dbReference type="Proteomes" id="UP000008917">
    <property type="component" value="Chromosome"/>
</dbReference>
<dbReference type="RefSeq" id="WP_013541177.1">
    <property type="nucleotide sequence ID" value="NC_014931.1"/>
</dbReference>
<dbReference type="InterPro" id="IPR009044">
    <property type="entry name" value="ssDNA-bd_transcriptional_reg"/>
</dbReference>
<protein>
    <recommendedName>
        <fullName evidence="1">Transcriptional coactivator p15 (PC4) C-terminal domain-containing protein</fullName>
    </recommendedName>
</protein>